<evidence type="ECO:0000256" key="4">
    <source>
        <dbReference type="ARBA" id="ARBA00023136"/>
    </source>
</evidence>
<evidence type="ECO:0000259" key="7">
    <source>
        <dbReference type="Pfam" id="PF01694"/>
    </source>
</evidence>
<feature type="transmembrane region" description="Helical" evidence="6">
    <location>
        <begin position="407"/>
        <end position="426"/>
    </location>
</feature>
<comment type="subcellular location">
    <subcellularLocation>
        <location evidence="1">Membrane</location>
        <topology evidence="1">Multi-pass membrane protein</topology>
    </subcellularLocation>
</comment>
<dbReference type="RefSeq" id="XP_001610508.1">
    <property type="nucleotide sequence ID" value="XM_001610458.1"/>
</dbReference>
<feature type="transmembrane region" description="Helical" evidence="6">
    <location>
        <begin position="319"/>
        <end position="338"/>
    </location>
</feature>
<dbReference type="GO" id="GO:0016020">
    <property type="term" value="C:membrane"/>
    <property type="evidence" value="ECO:0007669"/>
    <property type="project" value="UniProtKB-SubCell"/>
</dbReference>
<comment type="caution">
    <text evidence="8">The sequence shown here is derived from an EMBL/GenBank/DDBJ whole genome shotgun (WGS) entry which is preliminary data.</text>
</comment>
<dbReference type="VEuPathDB" id="PiroplasmaDB:BBOV_IV005790"/>
<dbReference type="SUPFAM" id="SSF144091">
    <property type="entry name" value="Rhomboid-like"/>
    <property type="match status" value="1"/>
</dbReference>
<dbReference type="EMBL" id="AAXT01000002">
    <property type="protein sequence ID" value="EDO06940.1"/>
    <property type="molecule type" value="Genomic_DNA"/>
</dbReference>
<dbReference type="AlphaFoldDB" id="A7AQX1"/>
<evidence type="ECO:0000256" key="1">
    <source>
        <dbReference type="ARBA" id="ARBA00004141"/>
    </source>
</evidence>
<evidence type="ECO:0000313" key="9">
    <source>
        <dbReference type="Proteomes" id="UP000002173"/>
    </source>
</evidence>
<dbReference type="Proteomes" id="UP000002173">
    <property type="component" value="Unassembled WGS sequence"/>
</dbReference>
<keyword evidence="2 6" id="KW-0812">Transmembrane</keyword>
<evidence type="ECO:0000256" key="5">
    <source>
        <dbReference type="SAM" id="MobiDB-lite"/>
    </source>
</evidence>
<keyword evidence="4 6" id="KW-0472">Membrane</keyword>
<feature type="region of interest" description="Disordered" evidence="5">
    <location>
        <begin position="119"/>
        <end position="139"/>
    </location>
</feature>
<evidence type="ECO:0000256" key="3">
    <source>
        <dbReference type="ARBA" id="ARBA00022989"/>
    </source>
</evidence>
<evidence type="ECO:0000313" key="8">
    <source>
        <dbReference type="EMBL" id="EDO06940.1"/>
    </source>
</evidence>
<feature type="transmembrane region" description="Helical" evidence="6">
    <location>
        <begin position="381"/>
        <end position="401"/>
    </location>
</feature>
<reference evidence="9" key="3">
    <citation type="journal article" date="2021" name="Int. J. Parasitol.">
        <title>Comparative analysis of gene expression between Babesia bovis blood stages and kinetes allowed by improved genome annotation.</title>
        <authorList>
            <person name="Ueti M.W."/>
            <person name="Johnson W.C."/>
            <person name="Kappmeyer L.S."/>
            <person name="Herndon D.R."/>
            <person name="Mousel M.R."/>
            <person name="Reif K.E."/>
            <person name="Taus N.S."/>
            <person name="Ifeonu O.O."/>
            <person name="Silva J.C."/>
            <person name="Suarez C.E."/>
            <person name="Brayton K.A."/>
        </authorList>
    </citation>
    <scope>NUCLEOTIDE SEQUENCE [LARGE SCALE GENOMIC DNA]</scope>
</reference>
<accession>A7AQX1</accession>
<proteinExistence type="predicted"/>
<feature type="domain" description="Peptidase S54 rhomboid" evidence="7">
    <location>
        <begin position="286"/>
        <end position="422"/>
    </location>
</feature>
<evidence type="ECO:0000256" key="2">
    <source>
        <dbReference type="ARBA" id="ARBA00022692"/>
    </source>
</evidence>
<protein>
    <submittedName>
        <fullName evidence="8">Rhomboid-like peptidase, putative</fullName>
        <ecNumber evidence="8">3.4.21.-</ecNumber>
    </submittedName>
</protein>
<feature type="transmembrane region" description="Helical" evidence="6">
    <location>
        <begin position="350"/>
        <end position="369"/>
    </location>
</feature>
<dbReference type="GO" id="GO:0004252">
    <property type="term" value="F:serine-type endopeptidase activity"/>
    <property type="evidence" value="ECO:0007669"/>
    <property type="project" value="InterPro"/>
</dbReference>
<organism evidence="8 9">
    <name type="scientific">Babesia bovis</name>
    <dbReference type="NCBI Taxonomy" id="5865"/>
    <lineage>
        <taxon>Eukaryota</taxon>
        <taxon>Sar</taxon>
        <taxon>Alveolata</taxon>
        <taxon>Apicomplexa</taxon>
        <taxon>Aconoidasida</taxon>
        <taxon>Piroplasmida</taxon>
        <taxon>Babesiidae</taxon>
        <taxon>Babesia</taxon>
    </lineage>
</organism>
<dbReference type="KEGG" id="bbo:BBOV_IV005790"/>
<sequence length="464" mass="52782">MPMYITINLPDGDKPEEDASCDTHKDEDDLGLENVVSRQRKYTVEFDKSLAMCVEQFNNLLNQRSCPVKVLRCANSAYNLGLSISRLDVLRRDYVSCSYCTSADHYPVNYFDNIFDEQTDSEQGADTSRTSESSTRGVNRYVAHADSPTTTSMQDIFLYPTQNIIKRFMDRRTVTKLVRSDAHYIEVEQSNTLSDYVVYMVGSRIEEQPLLRSIWENTQEVVAFLRNNLFPWFRIFRVSILITFAQWTLFIVRLVYSHTHPDSTEEHDGILFGAFSGELLKKDFAIYRLISSTFFHNSGGHLIISTIMHFRFSSVLERIHGPCITLFVYFLCSIYGMLGTCWVNPEDLQANGFAGDWGVAGALLSRYFMFPYLIDREHQHLINVFVSLLCLLFAKTIAAVTKILLSTHLLSALAGFCLGTMINNRLIGRTWCGIPSLVVDFLCSFTLLVVPVGSIFALSLLETT</sequence>
<dbReference type="STRING" id="5865.A7AQX1"/>
<dbReference type="eggNOG" id="ENOG502QXBK">
    <property type="taxonomic scope" value="Eukaryota"/>
</dbReference>
<dbReference type="InterPro" id="IPR022764">
    <property type="entry name" value="Peptidase_S54_rhomboid_dom"/>
</dbReference>
<dbReference type="OMA" id="NGFAGDW"/>
<feature type="transmembrane region" description="Helical" evidence="6">
    <location>
        <begin position="235"/>
        <end position="256"/>
    </location>
</feature>
<evidence type="ECO:0000256" key="6">
    <source>
        <dbReference type="SAM" id="Phobius"/>
    </source>
</evidence>
<dbReference type="Gene3D" id="1.20.1540.10">
    <property type="entry name" value="Rhomboid-like"/>
    <property type="match status" value="1"/>
</dbReference>
<name>A7AQX1_BABBO</name>
<gene>
    <name evidence="8" type="ORF">BBOV_IV005790</name>
</gene>
<keyword evidence="9" id="KW-1185">Reference proteome</keyword>
<dbReference type="InParanoid" id="A7AQX1"/>
<dbReference type="GeneID" id="5478742"/>
<keyword evidence="3 6" id="KW-1133">Transmembrane helix</keyword>
<reference evidence="9" key="2">
    <citation type="journal article" date="2020" name="Data Brief">
        <title>Transcriptome dataset of Babesia bovis life stages within vertebrate and invertebrate hosts.</title>
        <authorList>
            <person name="Ueti M.W."/>
            <person name="Johnson W.C."/>
            <person name="Kappmeyer L.S."/>
            <person name="Herndon D.R."/>
            <person name="Mousel M.R."/>
            <person name="Reif K.E."/>
            <person name="Taus N.S."/>
            <person name="Ifeonu O.O."/>
            <person name="Silva J.C."/>
            <person name="Suarez C.E."/>
            <person name="Brayton K.A."/>
        </authorList>
    </citation>
    <scope>NUCLEOTIDE SEQUENCE [LARGE SCALE GENOMIC DNA]</scope>
</reference>
<dbReference type="Pfam" id="PF01694">
    <property type="entry name" value="Rhomboid"/>
    <property type="match status" value="1"/>
</dbReference>
<dbReference type="InterPro" id="IPR035952">
    <property type="entry name" value="Rhomboid-like_sf"/>
</dbReference>
<reference evidence="8 9" key="1">
    <citation type="journal article" date="2007" name="PLoS Pathog.">
        <title>Genome sequence of Babesia bovis and comparative analysis of apicomplexan hemoprotozoa.</title>
        <authorList>
            <person name="Brayton K.A."/>
            <person name="Lau A.O.T."/>
            <person name="Herndon D.R."/>
            <person name="Hannick L."/>
            <person name="Kappmeyer L.S."/>
            <person name="Berens S.J."/>
            <person name="Bidwell S.L."/>
            <person name="Brown W.C."/>
            <person name="Crabtree J."/>
            <person name="Fadrosh D."/>
            <person name="Feldblum T."/>
            <person name="Forberger H.A."/>
            <person name="Haas B.J."/>
            <person name="Howell J.M."/>
            <person name="Khouri H."/>
            <person name="Koo H."/>
            <person name="Mann D.J."/>
            <person name="Norimine J."/>
            <person name="Paulsen I.T."/>
            <person name="Radune D."/>
            <person name="Ren Q."/>
            <person name="Smith R.K. Jr."/>
            <person name="Suarez C.E."/>
            <person name="White O."/>
            <person name="Wortman J.R."/>
            <person name="Knowles D.P. Jr."/>
            <person name="McElwain T.F."/>
            <person name="Nene V.M."/>
        </authorList>
    </citation>
    <scope>NUCLEOTIDE SEQUENCE [LARGE SCALE GENOMIC DNA]</scope>
    <source>
        <strain evidence="8">T2Bo</strain>
    </source>
</reference>
<feature type="transmembrane region" description="Helical" evidence="6">
    <location>
        <begin position="438"/>
        <end position="461"/>
    </location>
</feature>
<feature type="compositionally biased region" description="Polar residues" evidence="5">
    <location>
        <begin position="121"/>
        <end position="137"/>
    </location>
</feature>
<dbReference type="EC" id="3.4.21.-" evidence="8"/>
<keyword evidence="8" id="KW-0378">Hydrolase</keyword>